<evidence type="ECO:0000313" key="1">
    <source>
        <dbReference type="EMBL" id="RAJ08588.1"/>
    </source>
</evidence>
<dbReference type="EMBL" id="QLLL01000002">
    <property type="protein sequence ID" value="RAJ08588.1"/>
    <property type="molecule type" value="Genomic_DNA"/>
</dbReference>
<evidence type="ECO:0008006" key="3">
    <source>
        <dbReference type="Google" id="ProtNLM"/>
    </source>
</evidence>
<dbReference type="OrthoDB" id="956932at2"/>
<gene>
    <name evidence="1" type="ORF">LX64_01241</name>
</gene>
<dbReference type="AlphaFoldDB" id="A0A327QXT1"/>
<reference evidence="1 2" key="1">
    <citation type="submission" date="2018-06" db="EMBL/GenBank/DDBJ databases">
        <title>Genomic Encyclopedia of Archaeal and Bacterial Type Strains, Phase II (KMG-II): from individual species to whole genera.</title>
        <authorList>
            <person name="Goeker M."/>
        </authorList>
    </citation>
    <scope>NUCLEOTIDE SEQUENCE [LARGE SCALE GENOMIC DNA]</scope>
    <source>
        <strain evidence="1 2">DSM 23857</strain>
    </source>
</reference>
<keyword evidence="2" id="KW-1185">Reference proteome</keyword>
<sequence length="167" mass="18208">MKNLLVLVLGFLLLAACKKGDDGAPGKDGNDGNANVVTFTFGAKTVNGGAENFVLNNLRKGFVDSSLVLVYYNPTAELDGAWYPCPGLGSGGLYQTRYLLYPGANVNQYVLAFRINKPDGSAYVPAVEFRRFKFVFVPASKITPVARSGERDYTDYNKAKSLFGWQD</sequence>
<dbReference type="PROSITE" id="PS51257">
    <property type="entry name" value="PROKAR_LIPOPROTEIN"/>
    <property type="match status" value="1"/>
</dbReference>
<accession>A0A327QXT1</accession>
<comment type="caution">
    <text evidence="1">The sequence shown here is derived from an EMBL/GenBank/DDBJ whole genome shotgun (WGS) entry which is preliminary data.</text>
</comment>
<name>A0A327QXT1_9BACT</name>
<evidence type="ECO:0000313" key="2">
    <source>
        <dbReference type="Proteomes" id="UP000249547"/>
    </source>
</evidence>
<protein>
    <recommendedName>
        <fullName evidence="3">Lipoprotein</fullName>
    </recommendedName>
</protein>
<organism evidence="1 2">
    <name type="scientific">Chitinophaga skermanii</name>
    <dbReference type="NCBI Taxonomy" id="331697"/>
    <lineage>
        <taxon>Bacteria</taxon>
        <taxon>Pseudomonadati</taxon>
        <taxon>Bacteroidota</taxon>
        <taxon>Chitinophagia</taxon>
        <taxon>Chitinophagales</taxon>
        <taxon>Chitinophagaceae</taxon>
        <taxon>Chitinophaga</taxon>
    </lineage>
</organism>
<dbReference type="Proteomes" id="UP000249547">
    <property type="component" value="Unassembled WGS sequence"/>
</dbReference>
<proteinExistence type="predicted"/>
<dbReference type="RefSeq" id="WP_111596723.1">
    <property type="nucleotide sequence ID" value="NZ_QLLL01000002.1"/>
</dbReference>